<dbReference type="EC" id="2.4.-.-" evidence="2"/>
<dbReference type="SUPFAM" id="SSF53756">
    <property type="entry name" value="UDP-Glycosyltransferase/glycogen phosphorylase"/>
    <property type="match status" value="1"/>
</dbReference>
<dbReference type="PANTHER" id="PTHR12526">
    <property type="entry name" value="GLYCOSYLTRANSFERASE"/>
    <property type="match status" value="1"/>
</dbReference>
<dbReference type="Gene3D" id="3.40.50.2000">
    <property type="entry name" value="Glycogen Phosphorylase B"/>
    <property type="match status" value="2"/>
</dbReference>
<sequence>MKRVLIISPYFIPSNAAEMQRIRMSLPFFKEYGWDAEVVAVHESYSEMVKDPMLLESIPKDIKVYTVSAFSKKWTSKFGLGSLALRSMWFYLRKVNQLLRQKKVDLIYFSTTQFPICILGAYWKKKFGVPYVIDMQDPWHSDYYKTKPKDQRPKKFWFSYRLNKYLEPIAMKEVDGLISVSNTYISTLQSRYPHLKAIPVKTITFGYSEKDFDIALENSHKLKDTYEKGYDKINLVYVGRGGYDMQPAVRLLFLAFKLCLEGDPLLFKKLKFHFIGTSYAPHGQGNPTFLPVAQNLGISEYISEDPNRITFYEMIKALQNADALIIPGSNDPSYTASKIYPYLLTGKPVLGIFNPTSSAYQIIQDNRNGYVADISSEDESLGKIRDYLIYVVQNDPTYKKIDLGALEKYSARNMTREQCELFEQIV</sequence>
<keyword evidence="2" id="KW-0328">Glycosyltransferase</keyword>
<dbReference type="InterPro" id="IPR028098">
    <property type="entry name" value="Glyco_trans_4-like_N"/>
</dbReference>
<dbReference type="Pfam" id="PF13439">
    <property type="entry name" value="Glyco_transf_4"/>
    <property type="match status" value="1"/>
</dbReference>
<proteinExistence type="predicted"/>
<dbReference type="Proteomes" id="UP001597387">
    <property type="component" value="Unassembled WGS sequence"/>
</dbReference>
<evidence type="ECO:0000313" key="2">
    <source>
        <dbReference type="EMBL" id="MFD2161034.1"/>
    </source>
</evidence>
<gene>
    <name evidence="2" type="ORF">ACFSJU_01420</name>
</gene>
<dbReference type="GO" id="GO:0016757">
    <property type="term" value="F:glycosyltransferase activity"/>
    <property type="evidence" value="ECO:0007669"/>
    <property type="project" value="UniProtKB-KW"/>
</dbReference>
<accession>A0ABW4ZGN6</accession>
<dbReference type="EMBL" id="JBHUHZ010000001">
    <property type="protein sequence ID" value="MFD2161034.1"/>
    <property type="molecule type" value="Genomic_DNA"/>
</dbReference>
<organism evidence="2 3">
    <name type="scientific">Paradesertivirga mongoliensis</name>
    <dbReference type="NCBI Taxonomy" id="2100740"/>
    <lineage>
        <taxon>Bacteria</taxon>
        <taxon>Pseudomonadati</taxon>
        <taxon>Bacteroidota</taxon>
        <taxon>Sphingobacteriia</taxon>
        <taxon>Sphingobacteriales</taxon>
        <taxon>Sphingobacteriaceae</taxon>
        <taxon>Paradesertivirga</taxon>
    </lineage>
</organism>
<protein>
    <submittedName>
        <fullName evidence="2">Glycosyltransferase</fullName>
        <ecNumber evidence="2">2.4.-.-</ecNumber>
    </submittedName>
</protein>
<evidence type="ECO:0000313" key="3">
    <source>
        <dbReference type="Proteomes" id="UP001597387"/>
    </source>
</evidence>
<evidence type="ECO:0000259" key="1">
    <source>
        <dbReference type="Pfam" id="PF13439"/>
    </source>
</evidence>
<reference evidence="3" key="1">
    <citation type="journal article" date="2019" name="Int. J. Syst. Evol. Microbiol.">
        <title>The Global Catalogue of Microorganisms (GCM) 10K type strain sequencing project: providing services to taxonomists for standard genome sequencing and annotation.</title>
        <authorList>
            <consortium name="The Broad Institute Genomics Platform"/>
            <consortium name="The Broad Institute Genome Sequencing Center for Infectious Disease"/>
            <person name="Wu L."/>
            <person name="Ma J."/>
        </authorList>
    </citation>
    <scope>NUCLEOTIDE SEQUENCE [LARGE SCALE GENOMIC DNA]</scope>
    <source>
        <strain evidence="3">KCTC 42217</strain>
    </source>
</reference>
<keyword evidence="2" id="KW-0808">Transferase</keyword>
<feature type="domain" description="Glycosyltransferase subfamily 4-like N-terminal" evidence="1">
    <location>
        <begin position="79"/>
        <end position="197"/>
    </location>
</feature>
<dbReference type="RefSeq" id="WP_255905387.1">
    <property type="nucleotide sequence ID" value="NZ_JAFMZO010000005.1"/>
</dbReference>
<name>A0ABW4ZGN6_9SPHI</name>
<comment type="caution">
    <text evidence="2">The sequence shown here is derived from an EMBL/GenBank/DDBJ whole genome shotgun (WGS) entry which is preliminary data.</text>
</comment>
<keyword evidence="3" id="KW-1185">Reference proteome</keyword>